<comment type="caution">
    <text evidence="1">The sequence shown here is derived from an EMBL/GenBank/DDBJ whole genome shotgun (WGS) entry which is preliminary data.</text>
</comment>
<reference evidence="1" key="1">
    <citation type="journal article" date="2014" name="Int. J. Syst. Evol. Microbiol.">
        <title>Complete genome sequence of Corynebacterium casei LMG S-19264T (=DSM 44701T), isolated from a smear-ripened cheese.</title>
        <authorList>
            <consortium name="US DOE Joint Genome Institute (JGI-PGF)"/>
            <person name="Walter F."/>
            <person name="Albersmeier A."/>
            <person name="Kalinowski J."/>
            <person name="Ruckert C."/>
        </authorList>
    </citation>
    <scope>NUCLEOTIDE SEQUENCE</scope>
    <source>
        <strain evidence="1">CGMCC 1.15448</strain>
    </source>
</reference>
<evidence type="ECO:0000313" key="2">
    <source>
        <dbReference type="Proteomes" id="UP000607559"/>
    </source>
</evidence>
<organism evidence="1 2">
    <name type="scientific">Puia dinghuensis</name>
    <dbReference type="NCBI Taxonomy" id="1792502"/>
    <lineage>
        <taxon>Bacteria</taxon>
        <taxon>Pseudomonadati</taxon>
        <taxon>Bacteroidota</taxon>
        <taxon>Chitinophagia</taxon>
        <taxon>Chitinophagales</taxon>
        <taxon>Chitinophagaceae</taxon>
        <taxon>Puia</taxon>
    </lineage>
</organism>
<protein>
    <recommendedName>
        <fullName evidence="3">DUF2141 domain-containing protein</fullName>
    </recommendedName>
</protein>
<name>A0A8J2XTB9_9BACT</name>
<dbReference type="Pfam" id="PF09912">
    <property type="entry name" value="DUF2141"/>
    <property type="match status" value="1"/>
</dbReference>
<gene>
    <name evidence="1" type="ORF">GCM10011511_21520</name>
</gene>
<dbReference type="RefSeq" id="WP_188931352.1">
    <property type="nucleotide sequence ID" value="NZ_BMJC01000002.1"/>
</dbReference>
<accession>A0A8J2XTB9</accession>
<dbReference type="Proteomes" id="UP000607559">
    <property type="component" value="Unassembled WGS sequence"/>
</dbReference>
<reference evidence="1" key="2">
    <citation type="submission" date="2020-09" db="EMBL/GenBank/DDBJ databases">
        <authorList>
            <person name="Sun Q."/>
            <person name="Zhou Y."/>
        </authorList>
    </citation>
    <scope>NUCLEOTIDE SEQUENCE</scope>
    <source>
        <strain evidence="1">CGMCC 1.15448</strain>
    </source>
</reference>
<sequence>MFTLLFLLLFARRSAPNQTALHVIVQNVQVGKGTINVAIFNDKNDFLKKPVAAQIRKADSVTVEFSFPIAPGEYAIAAYQDLNENQQLDAGLFHIPKEPYGFSNNYRPKMSAPKFEDCLIKVAGGDTSTINLK</sequence>
<proteinExistence type="predicted"/>
<dbReference type="EMBL" id="BMJC01000002">
    <property type="protein sequence ID" value="GGA97886.1"/>
    <property type="molecule type" value="Genomic_DNA"/>
</dbReference>
<evidence type="ECO:0008006" key="3">
    <source>
        <dbReference type="Google" id="ProtNLM"/>
    </source>
</evidence>
<keyword evidence="2" id="KW-1185">Reference proteome</keyword>
<evidence type="ECO:0000313" key="1">
    <source>
        <dbReference type="EMBL" id="GGA97886.1"/>
    </source>
</evidence>
<dbReference type="AlphaFoldDB" id="A0A8J2XTB9"/>
<dbReference type="InterPro" id="IPR018673">
    <property type="entry name" value="DUF2141"/>
</dbReference>